<reference evidence="1 2" key="1">
    <citation type="journal article" date="2019" name="Sci. Rep.">
        <title>Comparative genomics of chytrid fungi reveal insights into the obligate biotrophic and pathogenic lifestyle of Synchytrium endobioticum.</title>
        <authorList>
            <person name="van de Vossenberg B.T.L.H."/>
            <person name="Warris S."/>
            <person name="Nguyen H.D.T."/>
            <person name="van Gent-Pelzer M.P.E."/>
            <person name="Joly D.L."/>
            <person name="van de Geest H.C."/>
            <person name="Bonants P.J.M."/>
            <person name="Smith D.S."/>
            <person name="Levesque C.A."/>
            <person name="van der Lee T.A.J."/>
        </authorList>
    </citation>
    <scope>NUCLEOTIDE SEQUENCE [LARGE SCALE GENOMIC DNA]</scope>
    <source>
        <strain evidence="1 2">LEV6574</strain>
    </source>
</reference>
<name>A0A507D4C5_9FUNG</name>
<organism evidence="1 2">
    <name type="scientific">Synchytrium endobioticum</name>
    <dbReference type="NCBI Taxonomy" id="286115"/>
    <lineage>
        <taxon>Eukaryota</taxon>
        <taxon>Fungi</taxon>
        <taxon>Fungi incertae sedis</taxon>
        <taxon>Chytridiomycota</taxon>
        <taxon>Chytridiomycota incertae sedis</taxon>
        <taxon>Chytridiomycetes</taxon>
        <taxon>Synchytriales</taxon>
        <taxon>Synchytriaceae</taxon>
        <taxon>Synchytrium</taxon>
    </lineage>
</organism>
<evidence type="ECO:0000313" key="2">
    <source>
        <dbReference type="Proteomes" id="UP000320475"/>
    </source>
</evidence>
<evidence type="ECO:0000313" key="1">
    <source>
        <dbReference type="EMBL" id="TPX46332.1"/>
    </source>
</evidence>
<sequence length="114" mass="12890">MSPFMANFGYDLGLEFLEKGVELNPTWEVPSAKSLKDHFAKIQENLQLSLQTAQECYKKYADETRRPEGGDDLGVNMDQRSSVENELHEIREVDNDEDCWSSPTLLTGGNGYVT</sequence>
<gene>
    <name evidence="1" type="ORF">SeLEV6574_g03273</name>
</gene>
<accession>A0A507D4C5</accession>
<dbReference type="EMBL" id="QEAM01000107">
    <property type="protein sequence ID" value="TPX46332.1"/>
    <property type="molecule type" value="Genomic_DNA"/>
</dbReference>
<dbReference type="Proteomes" id="UP000320475">
    <property type="component" value="Unassembled WGS sequence"/>
</dbReference>
<comment type="caution">
    <text evidence="1">The sequence shown here is derived from an EMBL/GenBank/DDBJ whole genome shotgun (WGS) entry which is preliminary data.</text>
</comment>
<proteinExistence type="predicted"/>
<protein>
    <submittedName>
        <fullName evidence="1">Uncharacterized protein</fullName>
    </submittedName>
</protein>
<dbReference type="AlphaFoldDB" id="A0A507D4C5"/>